<dbReference type="Pfam" id="PF03061">
    <property type="entry name" value="4HBT"/>
    <property type="match status" value="1"/>
</dbReference>
<gene>
    <name evidence="3" type="ORF">FOY91_08220</name>
</gene>
<dbReference type="AlphaFoldDB" id="A0A558R6Q7"/>
<dbReference type="Gene3D" id="3.10.129.10">
    <property type="entry name" value="Hotdog Thioesterase"/>
    <property type="match status" value="1"/>
</dbReference>
<protein>
    <submittedName>
        <fullName evidence="3">PaaI family thioesterase</fullName>
    </submittedName>
</protein>
<proteinExistence type="predicted"/>
<evidence type="ECO:0000313" key="3">
    <source>
        <dbReference type="EMBL" id="TVV75057.1"/>
    </source>
</evidence>
<dbReference type="CDD" id="cd03443">
    <property type="entry name" value="PaaI_thioesterase"/>
    <property type="match status" value="1"/>
</dbReference>
<evidence type="ECO:0000256" key="1">
    <source>
        <dbReference type="SAM" id="MobiDB-lite"/>
    </source>
</evidence>
<feature type="region of interest" description="Disordered" evidence="1">
    <location>
        <begin position="1"/>
        <end position="22"/>
    </location>
</feature>
<accession>A0A558R6Q7</accession>
<comment type="caution">
    <text evidence="3">The sequence shown here is derived from an EMBL/GenBank/DDBJ whole genome shotgun (WGS) entry which is preliminary data.</text>
</comment>
<dbReference type="GO" id="GO:0016790">
    <property type="term" value="F:thiolester hydrolase activity"/>
    <property type="evidence" value="ECO:0007669"/>
    <property type="project" value="UniProtKB-ARBA"/>
</dbReference>
<dbReference type="InterPro" id="IPR029069">
    <property type="entry name" value="HotDog_dom_sf"/>
</dbReference>
<dbReference type="Proteomes" id="UP000318681">
    <property type="component" value="Unassembled WGS sequence"/>
</dbReference>
<name>A0A558R6Q7_9SPHN</name>
<feature type="domain" description="Thioesterase" evidence="2">
    <location>
        <begin position="68"/>
        <end position="144"/>
    </location>
</feature>
<sequence length="157" mass="16884">MSATGATPADPHFGFAPDPDQPGWMRREAVETGAFIDVFGTMHIRVEASDRVRLRVQPGPQHRNLMAFVHGGFMLALVDQALFAATTAVGIPGAAGGVTIDCATQFLDRARLDVPLDAIVEILRETGRLVFLRGTIEQEGTRVLAFSGTIRKGRVTA</sequence>
<organism evidence="3 4">
    <name type="scientific">Alterirhizorhabdus solaris</name>
    <dbReference type="NCBI Taxonomy" id="2529389"/>
    <lineage>
        <taxon>Bacteria</taxon>
        <taxon>Pseudomonadati</taxon>
        <taxon>Pseudomonadota</taxon>
        <taxon>Alphaproteobacteria</taxon>
        <taxon>Sphingomonadales</taxon>
        <taxon>Rhizorhabdaceae</taxon>
        <taxon>Alterirhizorhabdus</taxon>
    </lineage>
</organism>
<dbReference type="SUPFAM" id="SSF54637">
    <property type="entry name" value="Thioesterase/thiol ester dehydrase-isomerase"/>
    <property type="match status" value="1"/>
</dbReference>
<evidence type="ECO:0000259" key="2">
    <source>
        <dbReference type="Pfam" id="PF03061"/>
    </source>
</evidence>
<dbReference type="OrthoDB" id="5741080at2"/>
<evidence type="ECO:0000313" key="4">
    <source>
        <dbReference type="Proteomes" id="UP000318681"/>
    </source>
</evidence>
<dbReference type="RefSeq" id="WP_145149964.1">
    <property type="nucleotide sequence ID" value="NZ_VNIM01000025.1"/>
</dbReference>
<dbReference type="EMBL" id="VNIM01000025">
    <property type="protein sequence ID" value="TVV75057.1"/>
    <property type="molecule type" value="Genomic_DNA"/>
</dbReference>
<keyword evidence="4" id="KW-1185">Reference proteome</keyword>
<dbReference type="InterPro" id="IPR006683">
    <property type="entry name" value="Thioestr_dom"/>
</dbReference>
<reference evidence="3 4" key="1">
    <citation type="submission" date="2019-07" db="EMBL/GenBank/DDBJ databases">
        <title>Sphingomonas solaris sp. nov., isolated from a solar panel from Boston, Massachusetts.</title>
        <authorList>
            <person name="Tanner K."/>
            <person name="Pascual J."/>
            <person name="Mancuso C."/>
            <person name="Pereto J."/>
            <person name="Khalil A."/>
            <person name="Vilanova C."/>
        </authorList>
    </citation>
    <scope>NUCLEOTIDE SEQUENCE [LARGE SCALE GENOMIC DNA]</scope>
    <source>
        <strain evidence="3 4">R4DWN</strain>
    </source>
</reference>